<dbReference type="HOGENOM" id="CLU_1002672_0_0_1"/>
<dbReference type="KEGG" id="ehx:EMIHUDRAFT_228195"/>
<keyword evidence="2" id="KW-1185">Reference proteome</keyword>
<sequence length="301" mass="30694">MVTSLALLSPLSAAFVASPLPLARHAGGRSRVSLYIAEETTSWIELLQAPAKAEAVSVSLTDTTALAAATVGLHSSARPPIAERLAVALRESERMRAFESAAAKLALSRVVAERDALETALRHGSSSYRGLPFLHSLRLCLAHGRTAARAACEDAGWAVWWARESAKKALGRLRYRAALLRLRTALAAGRWITRLRTPTAVGLPSAEPPEPPESAVAAAALAAPGAALVGVVVPTGTSAGGASAGGASAGANADAGAGYAAWAGEWARAHSDASAAVAGPAVAASPAVAQRRVVVLPKYSL</sequence>
<organism evidence="1 2">
    <name type="scientific">Emiliania huxleyi (strain CCMP1516)</name>
    <dbReference type="NCBI Taxonomy" id="280463"/>
    <lineage>
        <taxon>Eukaryota</taxon>
        <taxon>Haptista</taxon>
        <taxon>Haptophyta</taxon>
        <taxon>Prymnesiophyceae</taxon>
        <taxon>Isochrysidales</taxon>
        <taxon>Noelaerhabdaceae</taxon>
        <taxon>Emiliania</taxon>
    </lineage>
</organism>
<dbReference type="EnsemblProtists" id="EOD34892">
    <property type="protein sequence ID" value="EOD34892"/>
    <property type="gene ID" value="EMIHUDRAFT_228195"/>
</dbReference>
<reference evidence="1" key="2">
    <citation type="submission" date="2024-10" db="UniProtKB">
        <authorList>
            <consortium name="EnsemblProtists"/>
        </authorList>
    </citation>
    <scope>IDENTIFICATION</scope>
</reference>
<dbReference type="GeneID" id="17280163"/>
<accession>A0A0D3KGK7</accession>
<dbReference type="Proteomes" id="UP000013827">
    <property type="component" value="Unassembled WGS sequence"/>
</dbReference>
<protein>
    <submittedName>
        <fullName evidence="1">Uncharacterized protein</fullName>
    </submittedName>
</protein>
<dbReference type="PaxDb" id="2903-EOD34892"/>
<evidence type="ECO:0000313" key="2">
    <source>
        <dbReference type="Proteomes" id="UP000013827"/>
    </source>
</evidence>
<dbReference type="RefSeq" id="XP_005787321.1">
    <property type="nucleotide sequence ID" value="XM_005787264.1"/>
</dbReference>
<dbReference type="AlphaFoldDB" id="A0A0D3KGK7"/>
<reference evidence="2" key="1">
    <citation type="journal article" date="2013" name="Nature">
        <title>Pan genome of the phytoplankton Emiliania underpins its global distribution.</title>
        <authorList>
            <person name="Read B.A."/>
            <person name="Kegel J."/>
            <person name="Klute M.J."/>
            <person name="Kuo A."/>
            <person name="Lefebvre S.C."/>
            <person name="Maumus F."/>
            <person name="Mayer C."/>
            <person name="Miller J."/>
            <person name="Monier A."/>
            <person name="Salamov A."/>
            <person name="Young J."/>
            <person name="Aguilar M."/>
            <person name="Claverie J.M."/>
            <person name="Frickenhaus S."/>
            <person name="Gonzalez K."/>
            <person name="Herman E.K."/>
            <person name="Lin Y.C."/>
            <person name="Napier J."/>
            <person name="Ogata H."/>
            <person name="Sarno A.F."/>
            <person name="Shmutz J."/>
            <person name="Schroeder D."/>
            <person name="de Vargas C."/>
            <person name="Verret F."/>
            <person name="von Dassow P."/>
            <person name="Valentin K."/>
            <person name="Van de Peer Y."/>
            <person name="Wheeler G."/>
            <person name="Dacks J.B."/>
            <person name="Delwiche C.F."/>
            <person name="Dyhrman S.T."/>
            <person name="Glockner G."/>
            <person name="John U."/>
            <person name="Richards T."/>
            <person name="Worden A.Z."/>
            <person name="Zhang X."/>
            <person name="Grigoriev I.V."/>
            <person name="Allen A.E."/>
            <person name="Bidle K."/>
            <person name="Borodovsky M."/>
            <person name="Bowler C."/>
            <person name="Brownlee C."/>
            <person name="Cock J.M."/>
            <person name="Elias M."/>
            <person name="Gladyshev V.N."/>
            <person name="Groth M."/>
            <person name="Guda C."/>
            <person name="Hadaegh A."/>
            <person name="Iglesias-Rodriguez M.D."/>
            <person name="Jenkins J."/>
            <person name="Jones B.M."/>
            <person name="Lawson T."/>
            <person name="Leese F."/>
            <person name="Lindquist E."/>
            <person name="Lobanov A."/>
            <person name="Lomsadze A."/>
            <person name="Malik S.B."/>
            <person name="Marsh M.E."/>
            <person name="Mackinder L."/>
            <person name="Mock T."/>
            <person name="Mueller-Roeber B."/>
            <person name="Pagarete A."/>
            <person name="Parker M."/>
            <person name="Probert I."/>
            <person name="Quesneville H."/>
            <person name="Raines C."/>
            <person name="Rensing S.A."/>
            <person name="Riano-Pachon D.M."/>
            <person name="Richier S."/>
            <person name="Rokitta S."/>
            <person name="Shiraiwa Y."/>
            <person name="Soanes D.M."/>
            <person name="van der Giezen M."/>
            <person name="Wahlund T.M."/>
            <person name="Williams B."/>
            <person name="Wilson W."/>
            <person name="Wolfe G."/>
            <person name="Wurch L.L."/>
        </authorList>
    </citation>
    <scope>NUCLEOTIDE SEQUENCE</scope>
</reference>
<name>A0A0D3KGK7_EMIH1</name>
<evidence type="ECO:0000313" key="1">
    <source>
        <dbReference type="EnsemblProtists" id="EOD34892"/>
    </source>
</evidence>
<proteinExistence type="predicted"/>